<dbReference type="Proteomes" id="UP000271977">
    <property type="component" value="Unassembled WGS sequence"/>
</dbReference>
<protein>
    <recommendedName>
        <fullName evidence="3">DUF4435 domain-containing protein</fullName>
    </recommendedName>
</protein>
<proteinExistence type="predicted"/>
<name>A0A428H6Y1_STRMT</name>
<gene>
    <name evidence="1" type="ORF">D8789_00785</name>
</gene>
<dbReference type="RefSeq" id="WP_049552105.1">
    <property type="nucleotide sequence ID" value="NZ_RJPV01000001.1"/>
</dbReference>
<comment type="caution">
    <text evidence="1">The sequence shown here is derived from an EMBL/GenBank/DDBJ whole genome shotgun (WGS) entry which is preliminary data.</text>
</comment>
<organism evidence="1 2">
    <name type="scientific">Streptococcus mitis</name>
    <dbReference type="NCBI Taxonomy" id="28037"/>
    <lineage>
        <taxon>Bacteria</taxon>
        <taxon>Bacillati</taxon>
        <taxon>Bacillota</taxon>
        <taxon>Bacilli</taxon>
        <taxon>Lactobacillales</taxon>
        <taxon>Streptococcaceae</taxon>
        <taxon>Streptococcus</taxon>
        <taxon>Streptococcus mitis group</taxon>
    </lineage>
</organism>
<dbReference type="EMBL" id="RJPV01000001">
    <property type="protein sequence ID" value="RSJ91504.1"/>
    <property type="molecule type" value="Genomic_DNA"/>
</dbReference>
<evidence type="ECO:0008006" key="3">
    <source>
        <dbReference type="Google" id="ProtNLM"/>
    </source>
</evidence>
<reference evidence="1 2" key="1">
    <citation type="submission" date="2018-11" db="EMBL/GenBank/DDBJ databases">
        <title>Species Designations Belie Phenotypic and Genotypic Heterogeneity in Oral Streptococci.</title>
        <authorList>
            <person name="Velsko I."/>
        </authorList>
    </citation>
    <scope>NUCLEOTIDE SEQUENCE [LARGE SCALE GENOMIC DNA]</scope>
    <source>
        <strain evidence="1 2">BCC30</strain>
    </source>
</reference>
<sequence>MNTFDINKADYFDGVEKLIGQDKLIIYAEDPEFYSCYITPKTTVFPEGMSCDQVRQRVIHNGNMNAVGIVDGDFNDSIEHDNLFKINYYSIENIALYHHRSMSELKNKIVDFLTSNLQNKLRLDISFNHEDFHIKHGKKISREFNEYVDRKIKDAESYILFMDLKEVVLRYGKNKCKKCFKQSLSSYVPQFESLFSSDESIRILEKLLAYKAIDLPSQPNLIF</sequence>
<dbReference type="AlphaFoldDB" id="A0A428H6Y1"/>
<evidence type="ECO:0000313" key="1">
    <source>
        <dbReference type="EMBL" id="RSJ91504.1"/>
    </source>
</evidence>
<evidence type="ECO:0000313" key="2">
    <source>
        <dbReference type="Proteomes" id="UP000271977"/>
    </source>
</evidence>
<accession>A0A428H6Y1</accession>